<gene>
    <name evidence="2" type="ORF">IDH45_25035</name>
</gene>
<comment type="caution">
    <text evidence="2">The sequence shown here is derived from an EMBL/GenBank/DDBJ whole genome shotgun (WGS) entry which is preliminary data.</text>
</comment>
<organism evidence="2 3">
    <name type="scientific">Paenibacillus oceani</name>
    <dbReference type="NCBI Taxonomy" id="2772510"/>
    <lineage>
        <taxon>Bacteria</taxon>
        <taxon>Bacillati</taxon>
        <taxon>Bacillota</taxon>
        <taxon>Bacilli</taxon>
        <taxon>Bacillales</taxon>
        <taxon>Paenibacillaceae</taxon>
        <taxon>Paenibacillus</taxon>
    </lineage>
</organism>
<keyword evidence="3" id="KW-1185">Reference proteome</keyword>
<evidence type="ECO:0000313" key="3">
    <source>
        <dbReference type="Proteomes" id="UP000639396"/>
    </source>
</evidence>
<dbReference type="AlphaFoldDB" id="A0A927CFH3"/>
<name>A0A927CFH3_9BACL</name>
<feature type="region of interest" description="Disordered" evidence="1">
    <location>
        <begin position="80"/>
        <end position="115"/>
    </location>
</feature>
<evidence type="ECO:0000256" key="1">
    <source>
        <dbReference type="SAM" id="MobiDB-lite"/>
    </source>
</evidence>
<dbReference type="RefSeq" id="WP_190930876.1">
    <property type="nucleotide sequence ID" value="NZ_JACXJA010000040.1"/>
</dbReference>
<proteinExistence type="predicted"/>
<reference evidence="2" key="1">
    <citation type="submission" date="2020-09" db="EMBL/GenBank/DDBJ databases">
        <title>A novel bacterium of genus Paenibacillus, isolated from South China Sea.</title>
        <authorList>
            <person name="Huang H."/>
            <person name="Mo K."/>
            <person name="Hu Y."/>
        </authorList>
    </citation>
    <scope>NUCLEOTIDE SEQUENCE</scope>
    <source>
        <strain evidence="2">IB182363</strain>
    </source>
</reference>
<dbReference type="EMBL" id="JACXJA010000040">
    <property type="protein sequence ID" value="MBD2865251.1"/>
    <property type="molecule type" value="Genomic_DNA"/>
</dbReference>
<feature type="compositionally biased region" description="Basic and acidic residues" evidence="1">
    <location>
        <begin position="80"/>
        <end position="89"/>
    </location>
</feature>
<evidence type="ECO:0000313" key="2">
    <source>
        <dbReference type="EMBL" id="MBD2865251.1"/>
    </source>
</evidence>
<protein>
    <recommendedName>
        <fullName evidence="4">Zinc ribbon domain-containing protein</fullName>
    </recommendedName>
</protein>
<sequence length="152" mass="16241">MATIVVHKRSGIRYVLIGTGYGAYKSQLPGVFGGSVFPREETGEIPLAAVSDKAGNIEWIFTDELVVAEVDGQPPHVWLEQKAEPVTEREADEGGLPSHPSRGQAASAEDQSQSQSYELCPGCEHRVVSDARECPSCGLVLIVSVDESEGST</sequence>
<feature type="compositionally biased region" description="Low complexity" evidence="1">
    <location>
        <begin position="104"/>
        <end position="115"/>
    </location>
</feature>
<dbReference type="Proteomes" id="UP000639396">
    <property type="component" value="Unassembled WGS sequence"/>
</dbReference>
<evidence type="ECO:0008006" key="4">
    <source>
        <dbReference type="Google" id="ProtNLM"/>
    </source>
</evidence>
<accession>A0A927CFH3</accession>